<sequence length="474" mass="49488">MTPELAASILVPLIGAVLCLLSGPRGERWAFGATILGTVGVVSSVAWSVATRGPLRHAVGGWGAPLGIALRADGLAAVMLLVAGVVGALTSAQAILDGRAGRRPAGRFFAIWLAAWAALNALVLSADIFNLYVTLEVTTLAAVGLIAIDDDRDALSAGLRYLLVALPGSLIYLLGVAILYGTYATLDLSVLGARLSSDLATRAALALLTLGLCLKAALFPLHAWLPPSYVSARSTVSAFVAALVGKGAFYILLRIWLAAFPADLAPRVGQLLGALGAASVVWGALLALRQRRLKALIAYSSVSQLGYFFLLFPLDTPGAWSGSVYMAISHAAAKASMFLAAGTIHRAVGHDDLDGLRGLSEQLPLTSCSLMLAGVSLMGMPPSGGFVAKWLLVRAAMERGAWWLAVVVLAGGLLTAGYVFRMLRRALTPSPRDARPRPPPRREELAAFALALFALLLGVAPKAPLELLLVRLPS</sequence>
<feature type="transmembrane region" description="Helical" evidence="8">
    <location>
        <begin position="444"/>
        <end position="463"/>
    </location>
</feature>
<keyword evidence="6 8" id="KW-0472">Membrane</keyword>
<feature type="transmembrane region" description="Helical" evidence="8">
    <location>
        <begin position="236"/>
        <end position="256"/>
    </location>
</feature>
<evidence type="ECO:0000256" key="4">
    <source>
        <dbReference type="ARBA" id="ARBA00022692"/>
    </source>
</evidence>
<feature type="transmembrane region" description="Helical" evidence="8">
    <location>
        <begin position="6"/>
        <end position="23"/>
    </location>
</feature>
<dbReference type="GO" id="GO:0008137">
    <property type="term" value="F:NADH dehydrogenase (ubiquinone) activity"/>
    <property type="evidence" value="ECO:0007669"/>
    <property type="project" value="InterPro"/>
</dbReference>
<evidence type="ECO:0000256" key="1">
    <source>
        <dbReference type="ARBA" id="ARBA00004651"/>
    </source>
</evidence>
<dbReference type="PRINTS" id="PR01437">
    <property type="entry name" value="NUOXDRDTASE4"/>
</dbReference>
<reference evidence="10 11" key="1">
    <citation type="submission" date="2015-09" db="EMBL/GenBank/DDBJ databases">
        <title>Sorangium comparison.</title>
        <authorList>
            <person name="Zaburannyi N."/>
            <person name="Bunk B."/>
            <person name="Overmann J."/>
            <person name="Mueller R."/>
        </authorList>
    </citation>
    <scope>NUCLEOTIDE SEQUENCE [LARGE SCALE GENOMIC DNA]</scope>
    <source>
        <strain evidence="10 11">So ceGT47</strain>
    </source>
</reference>
<feature type="transmembrane region" description="Helical" evidence="8">
    <location>
        <begin position="108"/>
        <end position="125"/>
    </location>
</feature>
<dbReference type="Proteomes" id="UP000295781">
    <property type="component" value="Chromosome"/>
</dbReference>
<feature type="transmembrane region" description="Helical" evidence="8">
    <location>
        <begin position="401"/>
        <end position="423"/>
    </location>
</feature>
<name>A0A4P2Q7M9_SORCE</name>
<evidence type="ECO:0000313" key="11">
    <source>
        <dbReference type="Proteomes" id="UP000295781"/>
    </source>
</evidence>
<dbReference type="PANTHER" id="PTHR42703:SF1">
    <property type="entry name" value="NA(+)_H(+) ANTIPORTER SUBUNIT D1"/>
    <property type="match status" value="1"/>
</dbReference>
<accession>A0A4P2Q7M9</accession>
<feature type="transmembrane region" description="Helical" evidence="8">
    <location>
        <begin position="268"/>
        <end position="288"/>
    </location>
</feature>
<feature type="transmembrane region" description="Helical" evidence="8">
    <location>
        <begin position="30"/>
        <end position="50"/>
    </location>
</feature>
<evidence type="ECO:0000256" key="3">
    <source>
        <dbReference type="ARBA" id="ARBA00022475"/>
    </source>
</evidence>
<comment type="similarity">
    <text evidence="2">Belongs to the CPA3 antiporters (TC 2.A.63) subunit D family.</text>
</comment>
<evidence type="ECO:0000256" key="7">
    <source>
        <dbReference type="RuleBase" id="RU000320"/>
    </source>
</evidence>
<dbReference type="OrthoDB" id="9768329at2"/>
<dbReference type="InterPro" id="IPR001750">
    <property type="entry name" value="ND/Mrp_TM"/>
</dbReference>
<dbReference type="AlphaFoldDB" id="A0A4P2Q7M9"/>
<dbReference type="InterPro" id="IPR003918">
    <property type="entry name" value="NADH_UbQ_OxRdtase"/>
</dbReference>
<feature type="transmembrane region" description="Helical" evidence="8">
    <location>
        <begin position="161"/>
        <end position="183"/>
    </location>
</feature>
<keyword evidence="4 7" id="KW-0812">Transmembrane</keyword>
<organism evidence="10 11">
    <name type="scientific">Sorangium cellulosum</name>
    <name type="common">Polyangium cellulosum</name>
    <dbReference type="NCBI Taxonomy" id="56"/>
    <lineage>
        <taxon>Bacteria</taxon>
        <taxon>Pseudomonadati</taxon>
        <taxon>Myxococcota</taxon>
        <taxon>Polyangia</taxon>
        <taxon>Polyangiales</taxon>
        <taxon>Polyangiaceae</taxon>
        <taxon>Sorangium</taxon>
    </lineage>
</organism>
<feature type="transmembrane region" description="Helical" evidence="8">
    <location>
        <begin position="75"/>
        <end position="96"/>
    </location>
</feature>
<evidence type="ECO:0000256" key="5">
    <source>
        <dbReference type="ARBA" id="ARBA00022989"/>
    </source>
</evidence>
<protein>
    <submittedName>
        <fullName evidence="10">NADH dehydrogenase</fullName>
    </submittedName>
</protein>
<evidence type="ECO:0000256" key="8">
    <source>
        <dbReference type="SAM" id="Phobius"/>
    </source>
</evidence>
<evidence type="ECO:0000256" key="6">
    <source>
        <dbReference type="ARBA" id="ARBA00023136"/>
    </source>
</evidence>
<dbReference type="InterPro" id="IPR050586">
    <property type="entry name" value="CPA3_Na-H_Antiporter_D"/>
</dbReference>
<evidence type="ECO:0000313" key="10">
    <source>
        <dbReference type="EMBL" id="AUX25459.1"/>
    </source>
</evidence>
<comment type="subcellular location">
    <subcellularLocation>
        <location evidence="1">Cell membrane</location>
        <topology evidence="1">Multi-pass membrane protein</topology>
    </subcellularLocation>
    <subcellularLocation>
        <location evidence="7">Membrane</location>
        <topology evidence="7">Multi-pass membrane protein</topology>
    </subcellularLocation>
</comment>
<keyword evidence="3" id="KW-1003">Cell membrane</keyword>
<feature type="transmembrane region" description="Helical" evidence="8">
    <location>
        <begin position="295"/>
        <end position="312"/>
    </location>
</feature>
<evidence type="ECO:0000256" key="2">
    <source>
        <dbReference type="ARBA" id="ARBA00005346"/>
    </source>
</evidence>
<feature type="transmembrane region" description="Helical" evidence="8">
    <location>
        <begin position="203"/>
        <end position="224"/>
    </location>
</feature>
<gene>
    <name evidence="10" type="primary">ndh</name>
    <name evidence="10" type="ORF">SOCEGT47_060060</name>
</gene>
<proteinExistence type="inferred from homology"/>
<dbReference type="GO" id="GO:0005886">
    <property type="term" value="C:plasma membrane"/>
    <property type="evidence" value="ECO:0007669"/>
    <property type="project" value="UniProtKB-SubCell"/>
</dbReference>
<dbReference type="Pfam" id="PF00361">
    <property type="entry name" value="Proton_antipo_M"/>
    <property type="match status" value="1"/>
</dbReference>
<dbReference type="EMBL" id="CP012670">
    <property type="protein sequence ID" value="AUX25459.1"/>
    <property type="molecule type" value="Genomic_DNA"/>
</dbReference>
<feature type="domain" description="NADH:quinone oxidoreductase/Mrp antiporter transmembrane" evidence="9">
    <location>
        <begin position="125"/>
        <end position="414"/>
    </location>
</feature>
<evidence type="ECO:0000259" key="9">
    <source>
        <dbReference type="Pfam" id="PF00361"/>
    </source>
</evidence>
<keyword evidence="5 8" id="KW-1133">Transmembrane helix</keyword>
<dbReference type="GO" id="GO:0042773">
    <property type="term" value="P:ATP synthesis coupled electron transport"/>
    <property type="evidence" value="ECO:0007669"/>
    <property type="project" value="InterPro"/>
</dbReference>
<dbReference type="PANTHER" id="PTHR42703">
    <property type="entry name" value="NADH DEHYDROGENASE"/>
    <property type="match status" value="1"/>
</dbReference>
<dbReference type="RefSeq" id="WP_129352387.1">
    <property type="nucleotide sequence ID" value="NZ_CP012670.1"/>
</dbReference>
<feature type="transmembrane region" description="Helical" evidence="8">
    <location>
        <begin position="131"/>
        <end position="149"/>
    </location>
</feature>